<keyword evidence="1" id="KW-0472">Membrane</keyword>
<keyword evidence="1" id="KW-0812">Transmembrane</keyword>
<evidence type="ECO:0000313" key="3">
    <source>
        <dbReference type="Proteomes" id="UP000076512"/>
    </source>
</evidence>
<feature type="transmembrane region" description="Helical" evidence="1">
    <location>
        <begin position="65"/>
        <end position="87"/>
    </location>
</feature>
<organism evidence="2 3">
    <name type="scientific">Nocardia terpenica</name>
    <dbReference type="NCBI Taxonomy" id="455432"/>
    <lineage>
        <taxon>Bacteria</taxon>
        <taxon>Bacillati</taxon>
        <taxon>Actinomycetota</taxon>
        <taxon>Actinomycetes</taxon>
        <taxon>Mycobacteriales</taxon>
        <taxon>Nocardiaceae</taxon>
        <taxon>Nocardia</taxon>
    </lineage>
</organism>
<name>A0A164KIM6_9NOCA</name>
<dbReference type="STRING" id="455432.AWN90_01340"/>
<accession>A0A164KIM6</accession>
<dbReference type="Proteomes" id="UP000076512">
    <property type="component" value="Unassembled WGS sequence"/>
</dbReference>
<dbReference type="EMBL" id="LWGR01000012">
    <property type="protein sequence ID" value="KZM71433.1"/>
    <property type="molecule type" value="Genomic_DNA"/>
</dbReference>
<gene>
    <name evidence="2" type="ORF">AWN90_01340</name>
</gene>
<dbReference type="OrthoDB" id="4561477at2"/>
<dbReference type="AlphaFoldDB" id="A0A164KIM6"/>
<keyword evidence="3" id="KW-1185">Reference proteome</keyword>
<keyword evidence="1" id="KW-1133">Transmembrane helix</keyword>
<feature type="transmembrane region" description="Helical" evidence="1">
    <location>
        <begin position="39"/>
        <end position="58"/>
    </location>
</feature>
<evidence type="ECO:0000313" key="2">
    <source>
        <dbReference type="EMBL" id="KZM71433.1"/>
    </source>
</evidence>
<evidence type="ECO:0000256" key="1">
    <source>
        <dbReference type="SAM" id="Phobius"/>
    </source>
</evidence>
<protein>
    <submittedName>
        <fullName evidence="2">Uncharacterized protein</fullName>
    </submittedName>
</protein>
<proteinExistence type="predicted"/>
<sequence length="88" mass="9054">MRVLRALSGIVAGGMAVLALVVIVTEVLGARDGFPGPGAASVGWHIGLAALAVAAQVFSDRHRGFAAFSGSMVVFVAAGYLLVTQWWN</sequence>
<reference evidence="2 3" key="1">
    <citation type="submission" date="2016-04" db="EMBL/GenBank/DDBJ databases">
        <authorList>
            <person name="Evans L.H."/>
            <person name="Alamgir A."/>
            <person name="Owens N."/>
            <person name="Weber N.D."/>
            <person name="Virtaneva K."/>
            <person name="Barbian K."/>
            <person name="Babar A."/>
            <person name="Rosenke K."/>
        </authorList>
    </citation>
    <scope>NUCLEOTIDE SEQUENCE [LARGE SCALE GENOMIC DNA]</scope>
    <source>
        <strain evidence="2 3">IFM 0406</strain>
    </source>
</reference>
<comment type="caution">
    <text evidence="2">The sequence shown here is derived from an EMBL/GenBank/DDBJ whole genome shotgun (WGS) entry which is preliminary data.</text>
</comment>